<evidence type="ECO:0000256" key="2">
    <source>
        <dbReference type="ARBA" id="ARBA00004477"/>
    </source>
</evidence>
<feature type="compositionally biased region" description="Polar residues" evidence="9">
    <location>
        <begin position="500"/>
        <end position="511"/>
    </location>
</feature>
<dbReference type="Proteomes" id="UP000266188">
    <property type="component" value="Unassembled WGS sequence"/>
</dbReference>
<comment type="subunit">
    <text evidence="4">Homooligomer.</text>
</comment>
<dbReference type="OrthoDB" id="1588579at2759"/>
<evidence type="ECO:0000259" key="11">
    <source>
        <dbReference type="Pfam" id="PF03151"/>
    </source>
</evidence>
<comment type="function">
    <text evidence="1">Involved in the import of GDP-mannose from the cytoplasm into the Golgi lumen.</text>
</comment>
<organism evidence="12 13">
    <name type="scientific">Aspergillus sclerotialis</name>
    <dbReference type="NCBI Taxonomy" id="2070753"/>
    <lineage>
        <taxon>Eukaryota</taxon>
        <taxon>Fungi</taxon>
        <taxon>Dikarya</taxon>
        <taxon>Ascomycota</taxon>
        <taxon>Pezizomycotina</taxon>
        <taxon>Eurotiomycetes</taxon>
        <taxon>Eurotiomycetidae</taxon>
        <taxon>Eurotiales</taxon>
        <taxon>Aspergillaceae</taxon>
        <taxon>Aspergillus</taxon>
        <taxon>Aspergillus subgen. Polypaecilum</taxon>
    </lineage>
</organism>
<dbReference type="AlphaFoldDB" id="A0A3A2ZTN9"/>
<name>A0A3A2ZTN9_9EURO</name>
<dbReference type="EMBL" id="MVGC01000030">
    <property type="protein sequence ID" value="RJE26080.1"/>
    <property type="molecule type" value="Genomic_DNA"/>
</dbReference>
<feature type="transmembrane region" description="Helical" evidence="10">
    <location>
        <begin position="383"/>
        <end position="404"/>
    </location>
</feature>
<dbReference type="SUPFAM" id="SSF103481">
    <property type="entry name" value="Multidrug resistance efflux transporter EmrE"/>
    <property type="match status" value="1"/>
</dbReference>
<dbReference type="STRING" id="2070753.A0A3A2ZTN9"/>
<gene>
    <name evidence="12" type="ORF">PHISCL_01605</name>
</gene>
<protein>
    <recommendedName>
        <fullName evidence="11">Sugar phosphate transporter domain-containing protein</fullName>
    </recommendedName>
</protein>
<feature type="domain" description="Sugar phosphate transporter" evidence="11">
    <location>
        <begin position="130"/>
        <end position="450"/>
    </location>
</feature>
<feature type="transmembrane region" description="Helical" evidence="10">
    <location>
        <begin position="164"/>
        <end position="184"/>
    </location>
</feature>
<feature type="transmembrane region" description="Helical" evidence="10">
    <location>
        <begin position="331"/>
        <end position="350"/>
    </location>
</feature>
<evidence type="ECO:0000256" key="6">
    <source>
        <dbReference type="ARBA" id="ARBA00022824"/>
    </source>
</evidence>
<keyword evidence="13" id="KW-1185">Reference proteome</keyword>
<keyword evidence="5 10" id="KW-0812">Transmembrane</keyword>
<sequence length="546" mass="60398">MSITTVTGTGRRSSIRQSEWQMPPGASSSQAMASPIDKFPEFKDETYDAGPQSPTAHTSPPIRYTANDLWEPRKTGPFPRGPVNGSFRNSKHKPRKSISDAISNIRTRNTSMSANVQELGQALRAPVSYRLIILCLIWYMTSALTNTSSKSILNALPRPVTLTIVQFAFVSLWCFVLVYLSTVFPSLKRNIPALRSGIRYPTRDVILTSLPLAVFQLAGHILSSMATSQIPVSLVHTIKGLSPLFTVLAYRLFFRIRYAKATYLSLIPLTLGVMFACSTGFSTNFFGIVCALWAALVFVSQNIFSKKLFNEASREIDVQSSGRQKLDKLNLLCYCSGLAFVLTLPIWAISEGYPLISDFMQDGVISLTGKEGSLDHGALLLEFIFNGTSHFAQNLLAFVLLSMISPVSYSVASLVKRVFVIVVAIVWFGNRTTPIQAFGIALTFLGLYLYDRNSHDDLADQRANADHFRARGTVLPLNVRTTKLNLDSNSYAFPSEKTSEGNSSHTTSPLPNTLKREGNWLGRVRPRGASVSRQWLPPGTKQESTW</sequence>
<feature type="transmembrane region" description="Helical" evidence="10">
    <location>
        <begin position="127"/>
        <end position="144"/>
    </location>
</feature>
<dbReference type="InterPro" id="IPR037185">
    <property type="entry name" value="EmrE-like"/>
</dbReference>
<feature type="transmembrane region" description="Helical" evidence="10">
    <location>
        <begin position="234"/>
        <end position="254"/>
    </location>
</feature>
<keyword evidence="6" id="KW-0256">Endoplasmic reticulum</keyword>
<reference evidence="13" key="1">
    <citation type="submission" date="2017-02" db="EMBL/GenBank/DDBJ databases">
        <authorList>
            <person name="Tafer H."/>
            <person name="Lopandic K."/>
        </authorList>
    </citation>
    <scope>NUCLEOTIDE SEQUENCE [LARGE SCALE GENOMIC DNA]</scope>
    <source>
        <strain evidence="13">CBS 366.77</strain>
    </source>
</reference>
<feature type="transmembrane region" description="Helical" evidence="10">
    <location>
        <begin position="205"/>
        <end position="222"/>
    </location>
</feature>
<dbReference type="PANTHER" id="PTHR11132">
    <property type="entry name" value="SOLUTE CARRIER FAMILY 35"/>
    <property type="match status" value="1"/>
</dbReference>
<evidence type="ECO:0000256" key="8">
    <source>
        <dbReference type="ARBA" id="ARBA00023136"/>
    </source>
</evidence>
<evidence type="ECO:0000313" key="13">
    <source>
        <dbReference type="Proteomes" id="UP000266188"/>
    </source>
</evidence>
<comment type="similarity">
    <text evidence="3">Belongs to the TPT transporter family. SLC35D subfamily.</text>
</comment>
<feature type="region of interest" description="Disordered" evidence="9">
    <location>
        <begin position="493"/>
        <end position="519"/>
    </location>
</feature>
<evidence type="ECO:0000256" key="5">
    <source>
        <dbReference type="ARBA" id="ARBA00022692"/>
    </source>
</evidence>
<evidence type="ECO:0000256" key="4">
    <source>
        <dbReference type="ARBA" id="ARBA00011182"/>
    </source>
</evidence>
<comment type="subcellular location">
    <subcellularLocation>
        <location evidence="2">Endoplasmic reticulum membrane</location>
        <topology evidence="2">Multi-pass membrane protein</topology>
    </subcellularLocation>
</comment>
<evidence type="ECO:0000256" key="1">
    <source>
        <dbReference type="ARBA" id="ARBA00003420"/>
    </source>
</evidence>
<dbReference type="InterPro" id="IPR050186">
    <property type="entry name" value="TPT_transporter"/>
</dbReference>
<evidence type="ECO:0000256" key="9">
    <source>
        <dbReference type="SAM" id="MobiDB-lite"/>
    </source>
</evidence>
<feature type="transmembrane region" description="Helical" evidence="10">
    <location>
        <begin position="285"/>
        <end position="304"/>
    </location>
</feature>
<keyword evidence="7 10" id="KW-1133">Transmembrane helix</keyword>
<feature type="transmembrane region" description="Helical" evidence="10">
    <location>
        <begin position="261"/>
        <end position="279"/>
    </location>
</feature>
<evidence type="ECO:0000313" key="12">
    <source>
        <dbReference type="EMBL" id="RJE26080.1"/>
    </source>
</evidence>
<evidence type="ECO:0000256" key="3">
    <source>
        <dbReference type="ARBA" id="ARBA00010425"/>
    </source>
</evidence>
<feature type="compositionally biased region" description="Polar residues" evidence="9">
    <location>
        <begin position="1"/>
        <end position="32"/>
    </location>
</feature>
<proteinExistence type="inferred from homology"/>
<accession>A0A3A2ZTN9</accession>
<keyword evidence="8 10" id="KW-0472">Membrane</keyword>
<evidence type="ECO:0000256" key="7">
    <source>
        <dbReference type="ARBA" id="ARBA00022989"/>
    </source>
</evidence>
<feature type="region of interest" description="Disordered" evidence="9">
    <location>
        <begin position="1"/>
        <end position="98"/>
    </location>
</feature>
<dbReference type="InterPro" id="IPR004853">
    <property type="entry name" value="Sugar_P_trans_dom"/>
</dbReference>
<dbReference type="Pfam" id="PF03151">
    <property type="entry name" value="TPT"/>
    <property type="match status" value="1"/>
</dbReference>
<dbReference type="GO" id="GO:0005789">
    <property type="term" value="C:endoplasmic reticulum membrane"/>
    <property type="evidence" value="ECO:0007669"/>
    <property type="project" value="UniProtKB-SubCell"/>
</dbReference>
<comment type="caution">
    <text evidence="12">The sequence shown here is derived from an EMBL/GenBank/DDBJ whole genome shotgun (WGS) entry which is preliminary data.</text>
</comment>
<evidence type="ECO:0000256" key="10">
    <source>
        <dbReference type="SAM" id="Phobius"/>
    </source>
</evidence>